<sequence>MILIQAPSLRYDLLLIGCLLMGCLLTGGGCAEERTTLSVAPRFEAPETFKADGLNWQREAGFSGSDAAVLSRFFQLQPGMQGSPAVAGIPVIYHGIQNRRRFYWIQGTAEEPLWSCVQFHRGRYQLLEGTGNPYQSDSQ</sequence>
<protein>
    <submittedName>
        <fullName evidence="1">Uncharacterized protein</fullName>
    </submittedName>
</protein>
<proteinExistence type="predicted"/>
<accession>A0A517V8D4</accession>
<name>A0A517V8D4_9PLAN</name>
<reference evidence="1 2" key="1">
    <citation type="submission" date="2019-02" db="EMBL/GenBank/DDBJ databases">
        <title>Deep-cultivation of Planctomycetes and their phenomic and genomic characterization uncovers novel biology.</title>
        <authorList>
            <person name="Wiegand S."/>
            <person name="Jogler M."/>
            <person name="Boedeker C."/>
            <person name="Pinto D."/>
            <person name="Vollmers J."/>
            <person name="Rivas-Marin E."/>
            <person name="Kohn T."/>
            <person name="Peeters S.H."/>
            <person name="Heuer A."/>
            <person name="Rast P."/>
            <person name="Oberbeckmann S."/>
            <person name="Bunk B."/>
            <person name="Jeske O."/>
            <person name="Meyerdierks A."/>
            <person name="Storesund J.E."/>
            <person name="Kallscheuer N."/>
            <person name="Luecker S."/>
            <person name="Lage O.M."/>
            <person name="Pohl T."/>
            <person name="Merkel B.J."/>
            <person name="Hornburger P."/>
            <person name="Mueller R.-W."/>
            <person name="Bruemmer F."/>
            <person name="Labrenz M."/>
            <person name="Spormann A.M."/>
            <person name="Op den Camp H."/>
            <person name="Overmann J."/>
            <person name="Amann R."/>
            <person name="Jetten M.S.M."/>
            <person name="Mascher T."/>
            <person name="Medema M.H."/>
            <person name="Devos D.P."/>
            <person name="Kaster A.-K."/>
            <person name="Ovreas L."/>
            <person name="Rohde M."/>
            <person name="Galperin M.Y."/>
            <person name="Jogler C."/>
        </authorList>
    </citation>
    <scope>NUCLEOTIDE SEQUENCE [LARGE SCALE GENOMIC DNA]</scope>
    <source>
        <strain evidence="1 2">Pan161</strain>
    </source>
</reference>
<keyword evidence="2" id="KW-1185">Reference proteome</keyword>
<dbReference type="KEGG" id="gax:Pan161_08940"/>
<dbReference type="RefSeq" id="WP_145224350.1">
    <property type="nucleotide sequence ID" value="NZ_CP036343.1"/>
</dbReference>
<evidence type="ECO:0000313" key="2">
    <source>
        <dbReference type="Proteomes" id="UP000316855"/>
    </source>
</evidence>
<gene>
    <name evidence="1" type="ORF">Pan161_08940</name>
</gene>
<evidence type="ECO:0000313" key="1">
    <source>
        <dbReference type="EMBL" id="QDT89266.1"/>
    </source>
</evidence>
<dbReference type="OrthoDB" id="291564at2"/>
<dbReference type="Proteomes" id="UP000316855">
    <property type="component" value="Chromosome"/>
</dbReference>
<dbReference type="EMBL" id="CP036343">
    <property type="protein sequence ID" value="QDT89266.1"/>
    <property type="molecule type" value="Genomic_DNA"/>
</dbReference>
<organism evidence="1 2">
    <name type="scientific">Gimesia algae</name>
    <dbReference type="NCBI Taxonomy" id="2527971"/>
    <lineage>
        <taxon>Bacteria</taxon>
        <taxon>Pseudomonadati</taxon>
        <taxon>Planctomycetota</taxon>
        <taxon>Planctomycetia</taxon>
        <taxon>Planctomycetales</taxon>
        <taxon>Planctomycetaceae</taxon>
        <taxon>Gimesia</taxon>
    </lineage>
</organism>
<dbReference type="AlphaFoldDB" id="A0A517V8D4"/>